<evidence type="ECO:0000259" key="4">
    <source>
        <dbReference type="PROSITE" id="PS50055"/>
    </source>
</evidence>
<evidence type="ECO:0000259" key="3">
    <source>
        <dbReference type="PROSITE" id="PS50054"/>
    </source>
</evidence>
<dbReference type="PANTHER" id="PTHR23339">
    <property type="entry name" value="TYROSINE SPECIFIC PROTEIN PHOSPHATASE AND DUAL SPECIFICITY PROTEIN PHOSPHATASE"/>
    <property type="match status" value="1"/>
</dbReference>
<sequence>MLCCVKRTNKNTRQGLQDVRKQAGKLRPRPFENRNKFRCIFCGGSDCKHENWKLHPNPAIKGLNSDWITDKILATQRLSSRLIKEHDIIGQFKSHGIASVFNLQLPGEHPYCGDGLQAGNTFSYQPEELYEAGLFFYNMGWPDMHAPNISFMVSLVQLMSFVIDNGNKLAVHCHAGYGRTGLAIACYLLYSSDMSAEAAISIVRSKRPKCIQTSKQKKFVKHFYSFLTRIRVLFPEKPISLPEFLANQSVLLHGNNEKQLNGLPKIVHTICTILRERADQEVYTKQQVAKAFYDPEDACFNSMLYVAFLRSSQEVTTSIDDTYMTPNPSSTNSAIEQKLHVYKRQLNSYNWAEVKQEKDARVLAFLMLDWLEHSLLEALLMDIRVVEFLCKWIKETDDIVYNIKLKPYLDKAQFRTLECLISKIIAITVNIQECDLLICRIVIALMGTKASHSVLFTGRKLGEIQPSELGGAEYELFLALKKWTALINQ</sequence>
<accession>A0AAU9K9R4</accession>
<reference evidence="6" key="1">
    <citation type="submission" date="2021-09" db="EMBL/GenBank/DDBJ databases">
        <authorList>
            <consortium name="AG Swart"/>
            <person name="Singh M."/>
            <person name="Singh A."/>
            <person name="Seah K."/>
            <person name="Emmerich C."/>
        </authorList>
    </citation>
    <scope>NUCLEOTIDE SEQUENCE</scope>
    <source>
        <strain evidence="6">ATCC30299</strain>
    </source>
</reference>
<dbReference type="PROSITE" id="PS00383">
    <property type="entry name" value="TYR_PHOSPHATASE_1"/>
    <property type="match status" value="1"/>
</dbReference>
<dbReference type="InterPro" id="IPR020422">
    <property type="entry name" value="TYR_PHOSPHATASE_DUAL_dom"/>
</dbReference>
<dbReference type="PRINTS" id="PR00700">
    <property type="entry name" value="PRTYPHPHTASE"/>
</dbReference>
<organism evidence="6 7">
    <name type="scientific">Blepharisma stoltei</name>
    <dbReference type="NCBI Taxonomy" id="1481888"/>
    <lineage>
        <taxon>Eukaryota</taxon>
        <taxon>Sar</taxon>
        <taxon>Alveolata</taxon>
        <taxon>Ciliophora</taxon>
        <taxon>Postciliodesmatophora</taxon>
        <taxon>Heterotrichea</taxon>
        <taxon>Heterotrichida</taxon>
        <taxon>Blepharismidae</taxon>
        <taxon>Blepharisma</taxon>
    </lineage>
</organism>
<dbReference type="SMART" id="SM00195">
    <property type="entry name" value="DSPc"/>
    <property type="match status" value="1"/>
</dbReference>
<keyword evidence="2" id="KW-0904">Protein phosphatase</keyword>
<evidence type="ECO:0000313" key="6">
    <source>
        <dbReference type="EMBL" id="CAG9330684.1"/>
    </source>
</evidence>
<feature type="domain" description="Tyrosine-protein phosphatase" evidence="3">
    <location>
        <begin position="64"/>
        <end position="232"/>
    </location>
</feature>
<dbReference type="Pfam" id="PF00782">
    <property type="entry name" value="DSPc"/>
    <property type="match status" value="1"/>
</dbReference>
<comment type="caution">
    <text evidence="6">The sequence shown here is derived from an EMBL/GenBank/DDBJ whole genome shotgun (WGS) entry which is preliminary data.</text>
</comment>
<dbReference type="InterPro" id="IPR000387">
    <property type="entry name" value="Tyr_Pase_dom"/>
</dbReference>
<dbReference type="InterPro" id="IPR029021">
    <property type="entry name" value="Prot-tyrosine_phosphatase-like"/>
</dbReference>
<dbReference type="PROSITE" id="PS50056">
    <property type="entry name" value="TYR_PHOSPHATASE_2"/>
    <property type="match status" value="1"/>
</dbReference>
<dbReference type="GO" id="GO:0004725">
    <property type="term" value="F:protein tyrosine phosphatase activity"/>
    <property type="evidence" value="ECO:0007669"/>
    <property type="project" value="InterPro"/>
</dbReference>
<dbReference type="PROSITE" id="PS50054">
    <property type="entry name" value="TYR_PHOSPHATASE_DUAL"/>
    <property type="match status" value="1"/>
</dbReference>
<gene>
    <name evidence="6" type="ORF">BSTOLATCC_MIC52101</name>
</gene>
<dbReference type="GO" id="GO:0060271">
    <property type="term" value="P:cilium assembly"/>
    <property type="evidence" value="ECO:0007669"/>
    <property type="project" value="InterPro"/>
</dbReference>
<dbReference type="CDD" id="cd14506">
    <property type="entry name" value="PTP_PTPDC1"/>
    <property type="match status" value="1"/>
</dbReference>
<dbReference type="Gene3D" id="3.90.190.10">
    <property type="entry name" value="Protein tyrosine phosphatase superfamily"/>
    <property type="match status" value="1"/>
</dbReference>
<protein>
    <recommendedName>
        <fullName evidence="8">Protein tyrosine phosphatase domain-containing protein 1</fullName>
    </recommendedName>
</protein>
<dbReference type="InterPro" id="IPR003595">
    <property type="entry name" value="Tyr_Pase_cat"/>
</dbReference>
<evidence type="ECO:0000256" key="2">
    <source>
        <dbReference type="ARBA" id="ARBA00022912"/>
    </source>
</evidence>
<feature type="domain" description="Tyrosine-protein phosphatase" evidence="4">
    <location>
        <begin position="135"/>
        <end position="220"/>
    </location>
</feature>
<evidence type="ECO:0000313" key="7">
    <source>
        <dbReference type="Proteomes" id="UP001162131"/>
    </source>
</evidence>
<dbReference type="InterPro" id="IPR000242">
    <property type="entry name" value="PTP_cat"/>
</dbReference>
<dbReference type="InterPro" id="IPR000340">
    <property type="entry name" value="Dual-sp_phosphatase_cat-dom"/>
</dbReference>
<dbReference type="AlphaFoldDB" id="A0AAU9K9R4"/>
<dbReference type="Proteomes" id="UP001162131">
    <property type="component" value="Unassembled WGS sequence"/>
</dbReference>
<evidence type="ECO:0000259" key="5">
    <source>
        <dbReference type="PROSITE" id="PS50056"/>
    </source>
</evidence>
<keyword evidence="7" id="KW-1185">Reference proteome</keyword>
<dbReference type="SUPFAM" id="SSF52799">
    <property type="entry name" value="(Phosphotyrosine protein) phosphatases II"/>
    <property type="match status" value="1"/>
</dbReference>
<dbReference type="FunFam" id="3.90.190.10:FF:000157">
    <property type="entry name" value="Protein-tyrosine phosphatase"/>
    <property type="match status" value="1"/>
</dbReference>
<proteinExistence type="predicted"/>
<evidence type="ECO:0008006" key="8">
    <source>
        <dbReference type="Google" id="ProtNLM"/>
    </source>
</evidence>
<dbReference type="InterPro" id="IPR049573">
    <property type="entry name" value="PTPDC1_PTP"/>
</dbReference>
<evidence type="ECO:0000256" key="1">
    <source>
        <dbReference type="ARBA" id="ARBA00022801"/>
    </source>
</evidence>
<dbReference type="PROSITE" id="PS50055">
    <property type="entry name" value="TYR_PHOSPHATASE_PTP"/>
    <property type="match status" value="1"/>
</dbReference>
<dbReference type="InterPro" id="IPR050561">
    <property type="entry name" value="PTP"/>
</dbReference>
<dbReference type="SMART" id="SM00404">
    <property type="entry name" value="PTPc_motif"/>
    <property type="match status" value="1"/>
</dbReference>
<dbReference type="EMBL" id="CAJZBQ010000052">
    <property type="protein sequence ID" value="CAG9330684.1"/>
    <property type="molecule type" value="Genomic_DNA"/>
</dbReference>
<feature type="domain" description="Tyrosine specific protein phosphatases" evidence="5">
    <location>
        <begin position="153"/>
        <end position="218"/>
    </location>
</feature>
<name>A0AAU9K9R4_9CILI</name>
<dbReference type="InterPro" id="IPR016130">
    <property type="entry name" value="Tyr_Pase_AS"/>
</dbReference>
<keyword evidence="1" id="KW-0378">Hydrolase</keyword>